<dbReference type="InterPro" id="IPR056305">
    <property type="entry name" value="Ig_CFAP65_10th"/>
</dbReference>
<proteinExistence type="predicted"/>
<accession>A0AAN7P329</accession>
<name>A0AAN7P329_9COLE</name>
<evidence type="ECO:0000256" key="1">
    <source>
        <dbReference type="ARBA" id="ARBA00004123"/>
    </source>
</evidence>
<comment type="subcellular location">
    <subcellularLocation>
        <location evidence="1">Nucleus</location>
    </subcellularLocation>
</comment>
<dbReference type="InterPro" id="IPR013783">
    <property type="entry name" value="Ig-like_fold"/>
</dbReference>
<evidence type="ECO:0000313" key="4">
    <source>
        <dbReference type="EMBL" id="KAK4876024.1"/>
    </source>
</evidence>
<evidence type="ECO:0000259" key="2">
    <source>
        <dbReference type="Pfam" id="PF05225"/>
    </source>
</evidence>
<dbReference type="Gene3D" id="1.10.10.60">
    <property type="entry name" value="Homeodomain-like"/>
    <property type="match status" value="1"/>
</dbReference>
<comment type="caution">
    <text evidence="4">The sequence shown here is derived from an EMBL/GenBank/DDBJ whole genome shotgun (WGS) entry which is preliminary data.</text>
</comment>
<feature type="domain" description="HTH psq-type" evidence="2">
    <location>
        <begin position="1382"/>
        <end position="1420"/>
    </location>
</feature>
<dbReference type="Pfam" id="PF05225">
    <property type="entry name" value="HTH_psq"/>
    <property type="match status" value="1"/>
</dbReference>
<dbReference type="GO" id="GO:0005634">
    <property type="term" value="C:nucleus"/>
    <property type="evidence" value="ECO:0007669"/>
    <property type="project" value="UniProtKB-SubCell"/>
</dbReference>
<gene>
    <name evidence="4" type="ORF">RN001_012446</name>
</gene>
<dbReference type="SUPFAM" id="SSF46689">
    <property type="entry name" value="Homeodomain-like"/>
    <property type="match status" value="1"/>
</dbReference>
<dbReference type="InterPro" id="IPR009057">
    <property type="entry name" value="Homeodomain-like_sf"/>
</dbReference>
<reference evidence="5" key="1">
    <citation type="submission" date="2023-01" db="EMBL/GenBank/DDBJ databases">
        <title>Key to firefly adult light organ development and bioluminescence: homeobox transcription factors regulate luciferase expression and transportation to peroxisome.</title>
        <authorList>
            <person name="Fu X."/>
        </authorList>
    </citation>
    <scope>NUCLEOTIDE SEQUENCE [LARGE SCALE GENOMIC DNA]</scope>
</reference>
<dbReference type="PANTHER" id="PTHR46127:SF1">
    <property type="entry name" value="CILIA- AND FLAGELLA-ASSOCIATED PROTEIN 65"/>
    <property type="match status" value="1"/>
</dbReference>
<dbReference type="EMBL" id="JARPUR010000005">
    <property type="protein sequence ID" value="KAK4876024.1"/>
    <property type="molecule type" value="Genomic_DNA"/>
</dbReference>
<sequence>MSTCNCEDTDKYLSYTDITSTECINEEHVIQTIVFEPTMVGKTAKKSIHFKTVTKPVTYVLKRDPDSNPIYQVFDIKVPNGVIEPGKNLTCTVTYSPNIIDQKNVDYFELIDSNFQVIKVCVQGNSIGPSVEISLKNIILYNTKTGKKLTSTFEIRNNYNAETHFSFDANKDQKNQDFFKIDKVSGSLPPRGYIYVTVRFSGTKNGFYSNHLFCRVENHSPLMIRVFAIISPTIELDPECVGLLKISEKYPTTGFNGYMYDSIRKTSIKPPFSLSTNWLDFGSVEYEENCTKSKTLVTSLTNHMSEEITVVWMIDNDQIFSIFPKKVTIPALESVLYECSFTPNCSDNLFTKLVTGQVFWSKFDQIFEETEYLEEILIPLNINIILSGRSFPLDKLWLPLVEIKPNVIILPPTIPRSPSYTTTLLKSTSLLPTAFKFISPRNTNFILKPMLGIIYDFQVIVVQLQSDGNNQKAYVERWGLQLNGRSEDCVPIFLKGFAENITVCIGDNYAVTFSPVQPGCQDIKNVVVSNKTIHCIKYNFNENKQDYIEIDYPEKELASNEFVNLRWFLRGSLSTPECFTIKCHLQNLNKSKMLTGDSSDLSVIIHNKCVYSELCATPSFHNFGDIEYDSTSTISFYLFNFGESPLHFLLSIRESNPITNDVRLVPNTGTLGPKQKVEILMSIKGTVVGEQKIEIIYKLRLNISSAVIVQQHEEPIVFSAHLDCKYATVQICDIPDTNFGFLFSKISLWNMLKLTELNDTLATIKHNETKAVEMFLPEYEIGEATFYARLTLKNLTNFPTKVKFKFKKNCHCPKVEKSVGISFRQYVVDCVHTRTFHMLMEHEDVKPNGINVLQLDVNYIAHGLITTYYTISLAYNRTINLKIHVYVLPEIVTMPSKYFNTYDFKLSSVYIGEQEPPAQAFPIYNNSASTVSYDVDLAALSDVNFQYDFEVFNCLNPCETLSAFTSSNIIFTFHPISIETYKVLVPIKMGDKEITINITGDGCNKPTDYHKYMVEAIPSITKNPYLDVAITLSTDYLVIKPFQVWSGRETMIFIRNQSNNLIGYSWQNASDQGTVFIESVKKKGLLQPKEAHAIPIRIFAFDQPCLLNLTMICKLLDHTQHIKHKESVAEYYHRDQELAGQFTITEKGTTYPKNEVVILPKPETFFTTLSISVCVISGPDRDLYLSVEDQLEQSPQKRLRLDLGVVFINYCSALVESVEKEEYFRNLLDMQKIDLKDKQNYLEKFKNVIECIIADTMLCNVFGEYVRFSNNLYQPYYSQCTIHGEMYEPFVGKEVLKKKHKLELKRHMHMTKSYLNAPQPTIIDDVFKELIRDSVHSVFQLGDRGKCEKLPFEYAHGVVKHKFRCPMPQKRVLKTNRMLIDEANMKQAIIKVFNGTYSERRAAIIYEIRRTTLQCRIKRILSKYTKESYLTHNGERADDLGNDSIDEDSPK</sequence>
<dbReference type="Gene3D" id="2.60.40.10">
    <property type="entry name" value="Immunoglobulins"/>
    <property type="match status" value="4"/>
</dbReference>
<dbReference type="Proteomes" id="UP001353858">
    <property type="component" value="Unassembled WGS sequence"/>
</dbReference>
<dbReference type="InterPro" id="IPR052614">
    <property type="entry name" value="CFAP65"/>
</dbReference>
<evidence type="ECO:0000313" key="5">
    <source>
        <dbReference type="Proteomes" id="UP001353858"/>
    </source>
</evidence>
<dbReference type="GO" id="GO:0003677">
    <property type="term" value="F:DNA binding"/>
    <property type="evidence" value="ECO:0007669"/>
    <property type="project" value="InterPro"/>
</dbReference>
<evidence type="ECO:0000259" key="3">
    <source>
        <dbReference type="Pfam" id="PF24291"/>
    </source>
</evidence>
<dbReference type="InterPro" id="IPR007889">
    <property type="entry name" value="HTH_Psq"/>
</dbReference>
<organism evidence="4 5">
    <name type="scientific">Aquatica leii</name>
    <dbReference type="NCBI Taxonomy" id="1421715"/>
    <lineage>
        <taxon>Eukaryota</taxon>
        <taxon>Metazoa</taxon>
        <taxon>Ecdysozoa</taxon>
        <taxon>Arthropoda</taxon>
        <taxon>Hexapoda</taxon>
        <taxon>Insecta</taxon>
        <taxon>Pterygota</taxon>
        <taxon>Neoptera</taxon>
        <taxon>Endopterygota</taxon>
        <taxon>Coleoptera</taxon>
        <taxon>Polyphaga</taxon>
        <taxon>Elateriformia</taxon>
        <taxon>Elateroidea</taxon>
        <taxon>Lampyridae</taxon>
        <taxon>Luciolinae</taxon>
        <taxon>Aquatica</taxon>
    </lineage>
</organism>
<feature type="domain" description="CFAP65 tenth Ig-like" evidence="3">
    <location>
        <begin position="902"/>
        <end position="1005"/>
    </location>
</feature>
<dbReference type="PANTHER" id="PTHR46127">
    <property type="entry name" value="CILIA- AND FLAGELLA-ASSOCIATED PROTEIN 65"/>
    <property type="match status" value="1"/>
</dbReference>
<dbReference type="Pfam" id="PF24291">
    <property type="entry name" value="Ig_CFAP65"/>
    <property type="match status" value="1"/>
</dbReference>
<protein>
    <submittedName>
        <fullName evidence="4">Uncharacterized protein</fullName>
    </submittedName>
</protein>
<keyword evidence="5" id="KW-1185">Reference proteome</keyword>